<accession>A0A0J6GQF4</accession>
<dbReference type="SMART" id="SM00880">
    <property type="entry name" value="CHAD"/>
    <property type="match status" value="1"/>
</dbReference>
<dbReference type="Proteomes" id="UP000036395">
    <property type="component" value="Unassembled WGS sequence"/>
</dbReference>
<evidence type="ECO:0000313" key="4">
    <source>
        <dbReference type="Proteomes" id="UP000036395"/>
    </source>
</evidence>
<dbReference type="InterPro" id="IPR038186">
    <property type="entry name" value="CHAD_dom_sf"/>
</dbReference>
<dbReference type="EMBL" id="FNRS01000001">
    <property type="protein sequence ID" value="SEB94493.1"/>
    <property type="molecule type" value="Genomic_DNA"/>
</dbReference>
<dbReference type="InterPro" id="IPR007899">
    <property type="entry name" value="CHAD_dom"/>
</dbReference>
<dbReference type="PANTHER" id="PTHR39339">
    <property type="entry name" value="SLR1444 PROTEIN"/>
    <property type="match status" value="1"/>
</dbReference>
<proteinExistence type="predicted"/>
<evidence type="ECO:0000259" key="1">
    <source>
        <dbReference type="PROSITE" id="PS51708"/>
    </source>
</evidence>
<organism evidence="2 4">
    <name type="scientific">Pseudomonas taetrolens</name>
    <dbReference type="NCBI Taxonomy" id="47884"/>
    <lineage>
        <taxon>Bacteria</taxon>
        <taxon>Pseudomonadati</taxon>
        <taxon>Pseudomonadota</taxon>
        <taxon>Gammaproteobacteria</taxon>
        <taxon>Pseudomonadales</taxon>
        <taxon>Pseudomonadaceae</taxon>
        <taxon>Pseudomonas</taxon>
    </lineage>
</organism>
<evidence type="ECO:0000313" key="5">
    <source>
        <dbReference type="Proteomes" id="UP000183155"/>
    </source>
</evidence>
<reference evidence="2 4" key="1">
    <citation type="submission" date="2015-02" db="EMBL/GenBank/DDBJ databases">
        <title>Pseudomonas helleri sp. nov. and Pseudomonas weihenstephanensis sp. nov., isolated from raw cows milk.</title>
        <authorList>
            <person name="von Neubeck M."/>
            <person name="Huptas C."/>
            <person name="Wenning M."/>
            <person name="Scherer S."/>
        </authorList>
    </citation>
    <scope>NUCLEOTIDE SEQUENCE [LARGE SCALE GENOMIC DNA]</scope>
    <source>
        <strain evidence="2 4">DSM 21104</strain>
    </source>
</reference>
<dbReference type="Gene3D" id="1.40.20.10">
    <property type="entry name" value="CHAD domain"/>
    <property type="match status" value="1"/>
</dbReference>
<sequence length="255" mass="29321">MSVLVDRIVANILRLEVRLLACQARLQANTDPEALHDLRTTVRRLRSLLRPLRGLPGVVQLEMAASQVGTLTTPWRDLEVMAAYLQQHGHRQLAERRREQLSGVYAAIAESVQLEQLLLILDVFPRFLRAAQREDMLRGLRQRIEAVLDKQWLTLEKTLNDPGHDRHRVRLLIKRVRYAGEAYPELDHLPEQVVTRLKTAQKALGQWHDAWQWLLQAEQQPDLQPCVEQWRAALVSGEKQADKALIKLSAACFHS</sequence>
<gene>
    <name evidence="3" type="ORF">SAMN04490203_1491</name>
    <name evidence="2" type="ORF">TU78_15340</name>
</gene>
<comment type="caution">
    <text evidence="2">The sequence shown here is derived from an EMBL/GenBank/DDBJ whole genome shotgun (WGS) entry which is preliminary data.</text>
</comment>
<dbReference type="RefSeq" id="WP_048382397.1">
    <property type="nucleotide sequence ID" value="NZ_FNRS01000001.1"/>
</dbReference>
<dbReference type="AlphaFoldDB" id="A0A0J6GQF4"/>
<dbReference type="PATRIC" id="fig|47884.3.peg.3539"/>
<dbReference type="PANTHER" id="PTHR39339:SF1">
    <property type="entry name" value="CHAD DOMAIN-CONTAINING PROTEIN"/>
    <property type="match status" value="1"/>
</dbReference>
<feature type="domain" description="CHAD" evidence="1">
    <location>
        <begin position="1"/>
        <end position="250"/>
    </location>
</feature>
<keyword evidence="5" id="KW-1185">Reference proteome</keyword>
<evidence type="ECO:0000313" key="3">
    <source>
        <dbReference type="EMBL" id="SEB94493.1"/>
    </source>
</evidence>
<protein>
    <submittedName>
        <fullName evidence="3">CHAD domain-containing protein</fullName>
    </submittedName>
    <submittedName>
        <fullName evidence="2">Metal-chelation protein CHAD</fullName>
    </submittedName>
</protein>
<dbReference type="OrthoDB" id="8587394at2"/>
<dbReference type="Pfam" id="PF05235">
    <property type="entry name" value="CHAD"/>
    <property type="match status" value="1"/>
</dbReference>
<evidence type="ECO:0000313" key="2">
    <source>
        <dbReference type="EMBL" id="KMM83845.1"/>
    </source>
</evidence>
<dbReference type="EMBL" id="JYLA01000006">
    <property type="protein sequence ID" value="KMM83845.1"/>
    <property type="molecule type" value="Genomic_DNA"/>
</dbReference>
<dbReference type="STRING" id="47884.SAMN04490203_1491"/>
<name>A0A0J6GQF4_PSETA</name>
<dbReference type="PROSITE" id="PS51708">
    <property type="entry name" value="CHAD"/>
    <property type="match status" value="1"/>
</dbReference>
<dbReference type="Proteomes" id="UP000183155">
    <property type="component" value="Unassembled WGS sequence"/>
</dbReference>
<reference evidence="3 5" key="2">
    <citation type="submission" date="2016-10" db="EMBL/GenBank/DDBJ databases">
        <authorList>
            <person name="Varghese N."/>
            <person name="Submissions S."/>
        </authorList>
    </citation>
    <scope>NUCLEOTIDE SEQUENCE [LARGE SCALE GENOMIC DNA]</scope>
    <source>
        <strain evidence="3 5">BS3652</strain>
    </source>
</reference>